<dbReference type="GO" id="GO:0005737">
    <property type="term" value="C:cytoplasm"/>
    <property type="evidence" value="ECO:0007669"/>
    <property type="project" value="TreeGrafter"/>
</dbReference>
<keyword evidence="6" id="KW-1185">Reference proteome</keyword>
<dbReference type="SMART" id="SM00358">
    <property type="entry name" value="DSRM"/>
    <property type="match status" value="2"/>
</dbReference>
<reference evidence="5" key="2">
    <citation type="submission" date="2020-05" db="UniProtKB">
        <authorList>
            <consortium name="EnsemblMetazoa"/>
        </authorList>
    </citation>
    <scope>IDENTIFICATION</scope>
    <source>
        <strain evidence="5">IAEA</strain>
    </source>
</reference>
<name>A0A1A9WA80_9MUSC</name>
<dbReference type="GO" id="GO:0003725">
    <property type="term" value="F:double-stranded RNA binding"/>
    <property type="evidence" value="ECO:0007669"/>
    <property type="project" value="TreeGrafter"/>
</dbReference>
<dbReference type="GO" id="GO:0030422">
    <property type="term" value="P:siRNA processing"/>
    <property type="evidence" value="ECO:0007669"/>
    <property type="project" value="TreeGrafter"/>
</dbReference>
<feature type="domain" description="DRBM" evidence="4">
    <location>
        <begin position="198"/>
        <end position="233"/>
    </location>
</feature>
<protein>
    <recommendedName>
        <fullName evidence="4">DRBM domain-containing protein</fullName>
    </recommendedName>
</protein>
<dbReference type="EnsemblMetazoa" id="GBRI011981-RA">
    <property type="protein sequence ID" value="GBRI011981-PA"/>
    <property type="gene ID" value="GBRI011981"/>
</dbReference>
<dbReference type="STRING" id="37001.A0A1A9WA80"/>
<dbReference type="PANTHER" id="PTHR46205">
    <property type="entry name" value="LOQUACIOUS, ISOFORM B"/>
    <property type="match status" value="1"/>
</dbReference>
<dbReference type="GO" id="GO:0070578">
    <property type="term" value="C:RISC-loading complex"/>
    <property type="evidence" value="ECO:0007669"/>
    <property type="project" value="TreeGrafter"/>
</dbReference>
<dbReference type="AlphaFoldDB" id="A0A1A9WA80"/>
<dbReference type="PROSITE" id="PS50137">
    <property type="entry name" value="DS_RBD"/>
    <property type="match status" value="1"/>
</dbReference>
<proteinExistence type="predicted"/>
<evidence type="ECO:0000256" key="3">
    <source>
        <dbReference type="SAM" id="MobiDB-lite"/>
    </source>
</evidence>
<evidence type="ECO:0000256" key="2">
    <source>
        <dbReference type="PROSITE-ProRule" id="PRU00266"/>
    </source>
</evidence>
<dbReference type="PANTHER" id="PTHR46205:SF5">
    <property type="entry name" value="BLANKS-RELATED"/>
    <property type="match status" value="1"/>
</dbReference>
<sequence>MNRPKRSIVGGNKPFVSGGVYHQNQTYASNPAARQQQLQQQMQPQQTQTIKAQLTAPPTQQHLQTQLIHKPIKVEPTPPIRAQQQTSQHETVVQHDITSQSVVGVDDKGNNFSLDNSGMVDENGKIRFKKLFLTRKKASENKTYFRVLLSVRAKEKRILQNRRLRKTIIPKNALMALNEVKGITIGEFTITNNPNGGFVTLVTVNGNQYEGRGNSKMAAKNNACEKALRDYIIAKMRQNPRSTKHSGSMSTTSSLCNEPMDANDGNESNEKLDGQNKEVDPTDDVPMVNLASFALYKLFAEWESEGFVIPEMHPSQGNTSDNEGSIVVKEPKKTPIRNELPTNWESMHPASLLCVMRPGITYTEKGKVGEKPNVMQSMAVVVDNQEFVAIGRSKKTARRNVAAVACNTLFGTNFAKEELVEL</sequence>
<evidence type="ECO:0000313" key="6">
    <source>
        <dbReference type="Proteomes" id="UP000091820"/>
    </source>
</evidence>
<feature type="compositionally biased region" description="Polar residues" evidence="3">
    <location>
        <begin position="239"/>
        <end position="256"/>
    </location>
</feature>
<keyword evidence="1 2" id="KW-0694">RNA-binding</keyword>
<dbReference type="SUPFAM" id="SSF54768">
    <property type="entry name" value="dsRNA-binding domain-like"/>
    <property type="match status" value="2"/>
</dbReference>
<dbReference type="Proteomes" id="UP000091820">
    <property type="component" value="Unassembled WGS sequence"/>
</dbReference>
<reference evidence="6" key="1">
    <citation type="submission" date="2014-03" db="EMBL/GenBank/DDBJ databases">
        <authorList>
            <person name="Aksoy S."/>
            <person name="Warren W."/>
            <person name="Wilson R.K."/>
        </authorList>
    </citation>
    <scope>NUCLEOTIDE SEQUENCE [LARGE SCALE GENOMIC DNA]</scope>
    <source>
        <strain evidence="6">IAEA</strain>
    </source>
</reference>
<dbReference type="VEuPathDB" id="VectorBase:GBRI011981"/>
<organism evidence="5 6">
    <name type="scientific">Glossina brevipalpis</name>
    <dbReference type="NCBI Taxonomy" id="37001"/>
    <lineage>
        <taxon>Eukaryota</taxon>
        <taxon>Metazoa</taxon>
        <taxon>Ecdysozoa</taxon>
        <taxon>Arthropoda</taxon>
        <taxon>Hexapoda</taxon>
        <taxon>Insecta</taxon>
        <taxon>Pterygota</taxon>
        <taxon>Neoptera</taxon>
        <taxon>Endopterygota</taxon>
        <taxon>Diptera</taxon>
        <taxon>Brachycera</taxon>
        <taxon>Muscomorpha</taxon>
        <taxon>Hippoboscoidea</taxon>
        <taxon>Glossinidae</taxon>
        <taxon>Glossina</taxon>
    </lineage>
</organism>
<dbReference type="GO" id="GO:0016442">
    <property type="term" value="C:RISC complex"/>
    <property type="evidence" value="ECO:0007669"/>
    <property type="project" value="TreeGrafter"/>
</dbReference>
<dbReference type="InterPro" id="IPR014720">
    <property type="entry name" value="dsRBD_dom"/>
</dbReference>
<dbReference type="GO" id="GO:0035197">
    <property type="term" value="F:siRNA binding"/>
    <property type="evidence" value="ECO:0007669"/>
    <property type="project" value="TreeGrafter"/>
</dbReference>
<dbReference type="GO" id="GO:0005634">
    <property type="term" value="C:nucleus"/>
    <property type="evidence" value="ECO:0007669"/>
    <property type="project" value="TreeGrafter"/>
</dbReference>
<evidence type="ECO:0000313" key="5">
    <source>
        <dbReference type="EnsemblMetazoa" id="GBRI011981-PA"/>
    </source>
</evidence>
<accession>A0A1A9WA80</accession>
<feature type="compositionally biased region" description="Basic and acidic residues" evidence="3">
    <location>
        <begin position="268"/>
        <end position="280"/>
    </location>
</feature>
<dbReference type="Gene3D" id="3.30.160.20">
    <property type="match status" value="2"/>
</dbReference>
<evidence type="ECO:0000259" key="4">
    <source>
        <dbReference type="PROSITE" id="PS50137"/>
    </source>
</evidence>
<dbReference type="InterPro" id="IPR051247">
    <property type="entry name" value="RLC_Component"/>
</dbReference>
<dbReference type="GO" id="GO:0070920">
    <property type="term" value="P:regulation of regulatory ncRNA processing"/>
    <property type="evidence" value="ECO:0007669"/>
    <property type="project" value="TreeGrafter"/>
</dbReference>
<dbReference type="Pfam" id="PF00035">
    <property type="entry name" value="dsrm"/>
    <property type="match status" value="1"/>
</dbReference>
<evidence type="ECO:0000256" key="1">
    <source>
        <dbReference type="ARBA" id="ARBA00022884"/>
    </source>
</evidence>
<feature type="region of interest" description="Disordered" evidence="3">
    <location>
        <begin position="236"/>
        <end position="283"/>
    </location>
</feature>